<evidence type="ECO:0000313" key="2">
    <source>
        <dbReference type="Proteomes" id="UP000827717"/>
    </source>
</evidence>
<protein>
    <submittedName>
        <fullName evidence="1">Uncharacterized protein</fullName>
    </submittedName>
</protein>
<evidence type="ECO:0000313" key="1">
    <source>
        <dbReference type="EMBL" id="UAW96807.1"/>
    </source>
</evidence>
<reference evidence="1 2" key="1">
    <citation type="submission" date="2021-06" db="EMBL/GenBank/DDBJ databases">
        <title>Complete genome sequence of Erwinia phage pEa_SNUABM_22.</title>
        <authorList>
            <person name="Kim S.G."/>
            <person name="Park S.C."/>
        </authorList>
    </citation>
    <scope>NUCLEOTIDE SEQUENCE [LARGE SCALE GENOMIC DNA]</scope>
    <source>
        <strain evidence="2">pEa_SNUABM_22</strain>
    </source>
</reference>
<dbReference type="Proteomes" id="UP000827717">
    <property type="component" value="Segment"/>
</dbReference>
<dbReference type="EMBL" id="MZ443785">
    <property type="protein sequence ID" value="UAW96807.1"/>
    <property type="molecule type" value="Genomic_DNA"/>
</dbReference>
<gene>
    <name evidence="1" type="ORF">pEaSNUABM22_00320</name>
</gene>
<accession>A0AAE8XRI7</accession>
<name>A0AAE8XRI7_9CAUD</name>
<proteinExistence type="predicted"/>
<organism evidence="1 2">
    <name type="scientific">Erwinia phage pEa_SNUABM_22</name>
    <dbReference type="NCBI Taxonomy" id="2869549"/>
    <lineage>
        <taxon>Viruses</taxon>
        <taxon>Duplodnaviria</taxon>
        <taxon>Heunggongvirae</taxon>
        <taxon>Uroviricota</taxon>
        <taxon>Caudoviricetes</taxon>
        <taxon>Alexandravirus</taxon>
        <taxon>Alexandravirus SNUABM22</taxon>
    </lineage>
</organism>
<sequence>MKPDYTLLKRSKTHEDVFAFVFDSELLVQFKAVQLHKALTETLKANCINEVDILWRDGTRTVQQLVVHHTREFVQFDTIVHNYSVCLMLRAQGVGHSLAVPVDVRSMYDADGPMISEIRIDSETVADLMRHIKATPYIDPEEDDDVGDMDEDDDWDDDDDLDQTEFHDIETESIADNKLQVGDWGYRAHDWAVTLTDEQVDRIHFLEVGIDPDIELPIADDAKKDAFF</sequence>
<keyword evidence="2" id="KW-1185">Reference proteome</keyword>